<comment type="similarity">
    <text evidence="4">Belongs to the ubiquitin-conjugating enzyme family.</text>
</comment>
<dbReference type="SUPFAM" id="SSF54495">
    <property type="entry name" value="UBC-like"/>
    <property type="match status" value="1"/>
</dbReference>
<dbReference type="InterPro" id="IPR016135">
    <property type="entry name" value="UBQ-conjugating_enzyme/RWD"/>
</dbReference>
<evidence type="ECO:0000256" key="1">
    <source>
        <dbReference type="ARBA" id="ARBA00022679"/>
    </source>
</evidence>
<reference evidence="7" key="1">
    <citation type="submission" date="2011-05" db="EMBL/GenBank/DDBJ databases">
        <title>The genome sequence of Vittaforma corneae strain ATCC 50505.</title>
        <authorList>
            <consortium name="The Broad Institute Genome Sequencing Platform"/>
            <person name="Cuomo C."/>
            <person name="Didier E."/>
            <person name="Bowers L."/>
            <person name="Young S.K."/>
            <person name="Zeng Q."/>
            <person name="Gargeya S."/>
            <person name="Fitzgerald M."/>
            <person name="Haas B."/>
            <person name="Abouelleil A."/>
            <person name="Alvarado L."/>
            <person name="Arachchi H.M."/>
            <person name="Berlin A."/>
            <person name="Chapman S.B."/>
            <person name="Gearin G."/>
            <person name="Goldberg J."/>
            <person name="Griggs A."/>
            <person name="Gujja S."/>
            <person name="Hansen M."/>
            <person name="Heiman D."/>
            <person name="Howarth C."/>
            <person name="Larimer J."/>
            <person name="Lui A."/>
            <person name="MacDonald P.J.P."/>
            <person name="McCowen C."/>
            <person name="Montmayeur A."/>
            <person name="Murphy C."/>
            <person name="Neiman D."/>
            <person name="Pearson M."/>
            <person name="Priest M."/>
            <person name="Roberts A."/>
            <person name="Saif S."/>
            <person name="Shea T."/>
            <person name="Sisk P."/>
            <person name="Stolte C."/>
            <person name="Sykes S."/>
            <person name="Wortman J."/>
            <person name="Nusbaum C."/>
            <person name="Birren B."/>
        </authorList>
    </citation>
    <scope>NUCLEOTIDE SEQUENCE [LARGE SCALE GENOMIC DNA]</scope>
    <source>
        <strain evidence="7">ATCC 50505</strain>
    </source>
</reference>
<name>L2GK41_VITCO</name>
<dbReference type="FunCoup" id="L2GK41">
    <property type="interactions" value="283"/>
</dbReference>
<keyword evidence="4" id="KW-0547">Nucleotide-binding</keyword>
<dbReference type="InterPro" id="IPR000608">
    <property type="entry name" value="UBC"/>
</dbReference>
<organism evidence="6 7">
    <name type="scientific">Vittaforma corneae (strain ATCC 50505)</name>
    <name type="common">Microsporidian parasite</name>
    <name type="synonym">Nosema corneum</name>
    <dbReference type="NCBI Taxonomy" id="993615"/>
    <lineage>
        <taxon>Eukaryota</taxon>
        <taxon>Fungi</taxon>
        <taxon>Fungi incertae sedis</taxon>
        <taxon>Microsporidia</taxon>
        <taxon>Nosematidae</taxon>
        <taxon>Vittaforma</taxon>
    </lineage>
</organism>
<evidence type="ECO:0000256" key="3">
    <source>
        <dbReference type="PROSITE-ProRule" id="PRU10133"/>
    </source>
</evidence>
<dbReference type="GO" id="GO:0045116">
    <property type="term" value="P:protein neddylation"/>
    <property type="evidence" value="ECO:0007669"/>
    <property type="project" value="EnsemblFungi"/>
</dbReference>
<dbReference type="Pfam" id="PF00179">
    <property type="entry name" value="UQ_con"/>
    <property type="match status" value="1"/>
</dbReference>
<dbReference type="PANTHER" id="PTHR24068">
    <property type="entry name" value="UBIQUITIN-CONJUGATING ENZYME E2"/>
    <property type="match status" value="1"/>
</dbReference>
<evidence type="ECO:0000313" key="7">
    <source>
        <dbReference type="Proteomes" id="UP000011082"/>
    </source>
</evidence>
<feature type="active site" description="Glycyl thioester intermediate" evidence="3">
    <location>
        <position position="78"/>
    </location>
</feature>
<evidence type="ECO:0000256" key="2">
    <source>
        <dbReference type="ARBA" id="ARBA00022786"/>
    </source>
</evidence>
<dbReference type="STRING" id="993615.L2GK41"/>
<dbReference type="RefSeq" id="XP_007605403.1">
    <property type="nucleotide sequence ID" value="XM_007605341.1"/>
</dbReference>
<dbReference type="InterPro" id="IPR023313">
    <property type="entry name" value="UBQ-conjugating_AS"/>
</dbReference>
<accession>L2GK41</accession>
<dbReference type="SMART" id="SM00212">
    <property type="entry name" value="UBCc"/>
    <property type="match status" value="1"/>
</dbReference>
<gene>
    <name evidence="6" type="ORF">VICG_01958</name>
</gene>
<dbReference type="VEuPathDB" id="MicrosporidiaDB:VICG_01958"/>
<feature type="domain" description="UBC core" evidence="5">
    <location>
        <begin position="1"/>
        <end position="138"/>
    </location>
</feature>
<dbReference type="PROSITE" id="PS50127">
    <property type="entry name" value="UBC_2"/>
    <property type="match status" value="1"/>
</dbReference>
<dbReference type="CDD" id="cd23794">
    <property type="entry name" value="UBCc_UBE2F_UBE2M"/>
    <property type="match status" value="1"/>
</dbReference>
<proteinExistence type="inferred from homology"/>
<dbReference type="GeneID" id="19882668"/>
<dbReference type="Proteomes" id="UP000011082">
    <property type="component" value="Unassembled WGS sequence"/>
</dbReference>
<evidence type="ECO:0000256" key="4">
    <source>
        <dbReference type="RuleBase" id="RU362109"/>
    </source>
</evidence>
<keyword evidence="7" id="KW-1185">Reference proteome</keyword>
<dbReference type="EMBL" id="JH370152">
    <property type="protein sequence ID" value="ELA40999.1"/>
    <property type="molecule type" value="Genomic_DNA"/>
</dbReference>
<dbReference type="GO" id="GO:0019788">
    <property type="term" value="F:NEDD8 transferase activity"/>
    <property type="evidence" value="ECO:0007669"/>
    <property type="project" value="EnsemblFungi"/>
</dbReference>
<dbReference type="GO" id="GO:0005524">
    <property type="term" value="F:ATP binding"/>
    <property type="evidence" value="ECO:0007669"/>
    <property type="project" value="UniProtKB-UniRule"/>
</dbReference>
<dbReference type="HOGENOM" id="CLU_030988_6_2_1"/>
<dbReference type="PROSITE" id="PS00183">
    <property type="entry name" value="UBC_1"/>
    <property type="match status" value="1"/>
</dbReference>
<protein>
    <recommendedName>
        <fullName evidence="5">UBC core domain-containing protein</fullName>
    </recommendedName>
</protein>
<dbReference type="InParanoid" id="L2GK41"/>
<evidence type="ECO:0000313" key="6">
    <source>
        <dbReference type="EMBL" id="ELA40999.1"/>
    </source>
</evidence>
<dbReference type="OMA" id="FFHARIC"/>
<sequence>MSFFHARICNDLENLAIPLDYELNGNRLVFKLEIHTRIYNGTFKFELEFPKEYPFKSPKLSCKTKVFHPNIDSEGHVCLKVLREGWMPTYDLNSIIISLLCSFEYLSGEDALNTEAGDLLDQNFDEFVRKAKTANGNV</sequence>
<dbReference type="Gene3D" id="3.10.110.10">
    <property type="entry name" value="Ubiquitin Conjugating Enzyme"/>
    <property type="match status" value="1"/>
</dbReference>
<evidence type="ECO:0000259" key="5">
    <source>
        <dbReference type="PROSITE" id="PS50127"/>
    </source>
</evidence>
<keyword evidence="2 4" id="KW-0833">Ubl conjugation pathway</keyword>
<keyword evidence="4" id="KW-0067">ATP-binding</keyword>
<dbReference type="OrthoDB" id="10249039at2759"/>
<dbReference type="AlphaFoldDB" id="L2GK41"/>
<keyword evidence="1" id="KW-0808">Transferase</keyword>